<name>A0A371PK97_9BACL</name>
<gene>
    <name evidence="4" type="ORF">DX130_06080</name>
</gene>
<keyword evidence="1" id="KW-0175">Coiled coil</keyword>
<dbReference type="EMBL" id="QUBQ01000001">
    <property type="protein sequence ID" value="REK76604.1"/>
    <property type="molecule type" value="Genomic_DNA"/>
</dbReference>
<dbReference type="InterPro" id="IPR052258">
    <property type="entry name" value="Diverse_Func_Domain-Protein"/>
</dbReference>
<feature type="compositionally biased region" description="Gly residues" evidence="2">
    <location>
        <begin position="451"/>
        <end position="503"/>
    </location>
</feature>
<feature type="coiled-coil region" evidence="1">
    <location>
        <begin position="175"/>
        <end position="202"/>
    </location>
</feature>
<evidence type="ECO:0000313" key="4">
    <source>
        <dbReference type="EMBL" id="REK76604.1"/>
    </source>
</evidence>
<feature type="region of interest" description="Disordered" evidence="2">
    <location>
        <begin position="391"/>
        <end position="544"/>
    </location>
</feature>
<feature type="transmembrane region" description="Helical" evidence="3">
    <location>
        <begin position="54"/>
        <end position="73"/>
    </location>
</feature>
<dbReference type="RefSeq" id="WP_116043631.1">
    <property type="nucleotide sequence ID" value="NZ_QUBQ01000001.1"/>
</dbReference>
<proteinExistence type="predicted"/>
<organism evidence="4 5">
    <name type="scientific">Paenibacillus paeoniae</name>
    <dbReference type="NCBI Taxonomy" id="2292705"/>
    <lineage>
        <taxon>Bacteria</taxon>
        <taxon>Bacillati</taxon>
        <taxon>Bacillota</taxon>
        <taxon>Bacilli</taxon>
        <taxon>Bacillales</taxon>
        <taxon>Paenibacillaceae</taxon>
        <taxon>Paenibacillus</taxon>
    </lineage>
</organism>
<keyword evidence="5" id="KW-1185">Reference proteome</keyword>
<keyword evidence="3" id="KW-1133">Transmembrane helix</keyword>
<evidence type="ECO:0000256" key="3">
    <source>
        <dbReference type="SAM" id="Phobius"/>
    </source>
</evidence>
<feature type="transmembrane region" description="Helical" evidence="3">
    <location>
        <begin position="144"/>
        <end position="164"/>
    </location>
</feature>
<feature type="compositionally biased region" description="Low complexity" evidence="2">
    <location>
        <begin position="423"/>
        <end position="434"/>
    </location>
</feature>
<evidence type="ECO:0000313" key="5">
    <source>
        <dbReference type="Proteomes" id="UP000261905"/>
    </source>
</evidence>
<dbReference type="AlphaFoldDB" id="A0A371PK97"/>
<evidence type="ECO:0000256" key="2">
    <source>
        <dbReference type="SAM" id="MobiDB-lite"/>
    </source>
</evidence>
<feature type="compositionally biased region" description="Low complexity" evidence="2">
    <location>
        <begin position="530"/>
        <end position="541"/>
    </location>
</feature>
<accession>A0A371PK97</accession>
<comment type="caution">
    <text evidence="4">The sequence shown here is derived from an EMBL/GenBank/DDBJ whole genome shotgun (WGS) entry which is preliminary data.</text>
</comment>
<dbReference type="Proteomes" id="UP000261905">
    <property type="component" value="Unassembled WGS sequence"/>
</dbReference>
<dbReference type="OrthoDB" id="2380672at2"/>
<dbReference type="PANTHER" id="PTHR37612">
    <property type="entry name" value="FIBROIN HEAVY CHAIN FIB-H LIKE PROTEIN"/>
    <property type="match status" value="1"/>
</dbReference>
<reference evidence="4 5" key="1">
    <citation type="submission" date="2018-08" db="EMBL/GenBank/DDBJ databases">
        <title>Paenibacillus sp. M4BSY-1, whole genome shotgun sequence.</title>
        <authorList>
            <person name="Tuo L."/>
        </authorList>
    </citation>
    <scope>NUCLEOTIDE SEQUENCE [LARGE SCALE GENOMIC DNA]</scope>
    <source>
        <strain evidence="4 5">M4BSY-1</strain>
    </source>
</reference>
<protein>
    <submittedName>
        <fullName evidence="4">Uncharacterized protein</fullName>
    </submittedName>
</protein>
<feature type="transmembrane region" description="Helical" evidence="3">
    <location>
        <begin position="25"/>
        <end position="48"/>
    </location>
</feature>
<sequence length="588" mass="62150">MANDPLIEQLKPVRRRLTLFRLSRMTLLGLLAGSLAGVFVLGVARLWLLLYASLFFFFFVMAGLITGLLFGLWNRATAKEAAIEMDKSVTEDAIVTALEGLEAYGANKQEPAIVKLQREDATEAANRYVSELNKRLPWPSWRSARVMLFGLCAVWTGIAIMLILPNPLQERAVAQAEMKMSVDELELEAKLIEEELERLSLPQDVKEALTKPLDKLREELVSGGLKPVEVLEKLDQAMREIERVANAAKEALQRLNTAAEAMNRQPLLRPLGAALQDRDSAAMEQAVDHIRSSLSRLTPAERKELAETLEGLASQMQEQGDGADKLAAAFGEAARQVRDNSEADQNSGEDALSQLRNQLASELSQGELEQLARSMSEQLDRSGQAIAEGMRSQGLGGSIPPSWRGNSQDGSRTPGGGTSGEQPTSGSNGTSNPGSNGGQGSGSRPDSGQGAESGAGQGNGGGIGSAGSQESGGGVGSGSGQGNESGTGSGNGQGSGNGAGLGAGSRTLVTTPRTMAGSGDVYQDGGPSSGGQIEQGGQSPIMDGVTRPYEEVYSEYAAEARQSLGRSSLPASMQDKVKQYFDEIQPNR</sequence>
<dbReference type="PANTHER" id="PTHR37612:SF20">
    <property type="entry name" value="PER-HEXAMER REPEAT PROTEIN 5-RELATED"/>
    <property type="match status" value="1"/>
</dbReference>
<keyword evidence="3" id="KW-0472">Membrane</keyword>
<keyword evidence="3" id="KW-0812">Transmembrane</keyword>
<feature type="coiled-coil region" evidence="1">
    <location>
        <begin position="231"/>
        <end position="265"/>
    </location>
</feature>
<evidence type="ECO:0000256" key="1">
    <source>
        <dbReference type="SAM" id="Coils"/>
    </source>
</evidence>